<dbReference type="GO" id="GO:0006099">
    <property type="term" value="P:tricarboxylic acid cycle"/>
    <property type="evidence" value="ECO:0007669"/>
    <property type="project" value="TreeGrafter"/>
</dbReference>
<name>A0AAD4GA02_BOLED</name>
<comment type="function">
    <text evidence="12">The 2-oxoglutarate dehydrogenase complex catalyzes the overall conversion of 2-oxoglutarate to succinyl-CoA and CO(2). It contains multiple copies of three enzymatic components: 2-oxoglutarate dehydrogenase (E1), dihydrolipoamide succinyltransferase (E2) and lipoamide dehydrogenase (E3).</text>
</comment>
<feature type="domain" description="2-oxoglutarate dehydrogenase E1 component N-terminal" evidence="16">
    <location>
        <begin position="41"/>
        <end position="80"/>
    </location>
</feature>
<keyword evidence="9" id="KW-0560">Oxidoreductase</keyword>
<dbReference type="GO" id="GO:0004591">
    <property type="term" value="F:oxoglutarate dehydrogenase (succinyl-transferring) activity"/>
    <property type="evidence" value="ECO:0007669"/>
    <property type="project" value="UniProtKB-EC"/>
</dbReference>
<evidence type="ECO:0000256" key="10">
    <source>
        <dbReference type="ARBA" id="ARBA00023052"/>
    </source>
</evidence>
<dbReference type="PANTHER" id="PTHR23152">
    <property type="entry name" value="2-OXOGLUTARATE DEHYDROGENASE"/>
    <property type="match status" value="1"/>
</dbReference>
<proteinExistence type="inferred from homology"/>
<dbReference type="InterPro" id="IPR032106">
    <property type="entry name" value="2-oxogl_dehyd_N"/>
</dbReference>
<comment type="similarity">
    <text evidence="4">Belongs to the alpha-ketoglutarate dehydrogenase family.</text>
</comment>
<comment type="caution">
    <text evidence="17">The sequence shown here is derived from an EMBL/GenBank/DDBJ whole genome shotgun (WGS) entry which is preliminary data.</text>
</comment>
<dbReference type="AlphaFoldDB" id="A0AAD4GA02"/>
<dbReference type="Pfam" id="PF16078">
    <property type="entry name" value="2-oxogl_dehyd_N"/>
    <property type="match status" value="1"/>
</dbReference>
<evidence type="ECO:0000256" key="2">
    <source>
        <dbReference type="ARBA" id="ARBA00001964"/>
    </source>
</evidence>
<sequence>MLSRQVVRRFPYALRAGSGRVSATVAHRTLATPAAPPSPNDPFANGTNAYYAEEMYRHWRQDPQSVHASWAAYFSGMQHGLPSAKAFQPPPGLIAPPADGAPALHAVGGAELDDHLKVQLLVRAYQVRGHHVAELDPLGILDADLADVHPPELELSRYGFTERDLDKQIALGPGILPHFATEDRKSMSLSDIIKTLRRIY</sequence>
<comment type="catalytic activity">
    <reaction evidence="15">
        <text>N(6)-[(R)-lipoyl]-L-lysyl-[protein] + 2-oxoglutarate + H(+) = N(6)-[(R)-S(8)-succinyldihydrolipoyl]-L-lysyl-[protein] + CO2</text>
        <dbReference type="Rhea" id="RHEA:12188"/>
        <dbReference type="Rhea" id="RHEA-COMP:10474"/>
        <dbReference type="Rhea" id="RHEA-COMP:20092"/>
        <dbReference type="ChEBI" id="CHEBI:15378"/>
        <dbReference type="ChEBI" id="CHEBI:16526"/>
        <dbReference type="ChEBI" id="CHEBI:16810"/>
        <dbReference type="ChEBI" id="CHEBI:83099"/>
        <dbReference type="ChEBI" id="CHEBI:83120"/>
        <dbReference type="EC" id="1.2.4.2"/>
    </reaction>
</comment>
<dbReference type="PANTHER" id="PTHR23152:SF4">
    <property type="entry name" value="2-OXOADIPATE DEHYDROGENASE COMPLEX COMPONENT E1"/>
    <property type="match status" value="1"/>
</dbReference>
<evidence type="ECO:0000313" key="17">
    <source>
        <dbReference type="EMBL" id="KAF8432144.1"/>
    </source>
</evidence>
<evidence type="ECO:0000256" key="6">
    <source>
        <dbReference type="ARBA" id="ARBA00022723"/>
    </source>
</evidence>
<evidence type="ECO:0000256" key="12">
    <source>
        <dbReference type="ARBA" id="ARBA00037426"/>
    </source>
</evidence>
<reference evidence="17" key="1">
    <citation type="submission" date="2019-10" db="EMBL/GenBank/DDBJ databases">
        <authorList>
            <consortium name="DOE Joint Genome Institute"/>
            <person name="Kuo A."/>
            <person name="Miyauchi S."/>
            <person name="Kiss E."/>
            <person name="Drula E."/>
            <person name="Kohler A."/>
            <person name="Sanchez-Garcia M."/>
            <person name="Andreopoulos B."/>
            <person name="Barry K.W."/>
            <person name="Bonito G."/>
            <person name="Buee M."/>
            <person name="Carver A."/>
            <person name="Chen C."/>
            <person name="Cichocki N."/>
            <person name="Clum A."/>
            <person name="Culley D."/>
            <person name="Crous P.W."/>
            <person name="Fauchery L."/>
            <person name="Girlanda M."/>
            <person name="Hayes R."/>
            <person name="Keri Z."/>
            <person name="LaButti K."/>
            <person name="Lipzen A."/>
            <person name="Lombard V."/>
            <person name="Magnuson J."/>
            <person name="Maillard F."/>
            <person name="Morin E."/>
            <person name="Murat C."/>
            <person name="Nolan M."/>
            <person name="Ohm R."/>
            <person name="Pangilinan J."/>
            <person name="Pereira M."/>
            <person name="Perotto S."/>
            <person name="Peter M."/>
            <person name="Riley R."/>
            <person name="Sitrit Y."/>
            <person name="Stielow B."/>
            <person name="Szollosi G."/>
            <person name="Zifcakova L."/>
            <person name="Stursova M."/>
            <person name="Spatafora J.W."/>
            <person name="Tedersoo L."/>
            <person name="Vaario L.-M."/>
            <person name="Yamada A."/>
            <person name="Yan M."/>
            <person name="Wang P."/>
            <person name="Xu J."/>
            <person name="Bruns T."/>
            <person name="Baldrian P."/>
            <person name="Vilgalys R."/>
            <person name="Henrissat B."/>
            <person name="Grigoriev I.V."/>
            <person name="Hibbett D."/>
            <person name="Nagy L.G."/>
            <person name="Martin F.M."/>
        </authorList>
    </citation>
    <scope>NUCLEOTIDE SEQUENCE</scope>
    <source>
        <strain evidence="17">BED1</strain>
    </source>
</reference>
<evidence type="ECO:0000256" key="4">
    <source>
        <dbReference type="ARBA" id="ARBA00006936"/>
    </source>
</evidence>
<comment type="cofactor">
    <cofactor evidence="1">
        <name>Mg(2+)</name>
        <dbReference type="ChEBI" id="CHEBI:18420"/>
    </cofactor>
</comment>
<keyword evidence="8" id="KW-0809">Transit peptide</keyword>
<evidence type="ECO:0000256" key="13">
    <source>
        <dbReference type="ARBA" id="ARBA00040267"/>
    </source>
</evidence>
<keyword evidence="11" id="KW-0496">Mitochondrion</keyword>
<dbReference type="GO" id="GO:0005759">
    <property type="term" value="C:mitochondrial matrix"/>
    <property type="evidence" value="ECO:0007669"/>
    <property type="project" value="UniProtKB-SubCell"/>
</dbReference>
<dbReference type="Gene3D" id="1.10.287.1150">
    <property type="entry name" value="TPP helical domain"/>
    <property type="match status" value="1"/>
</dbReference>
<protein>
    <recommendedName>
        <fullName evidence="13">2-oxoglutarate dehydrogenase, mitochondrial</fullName>
        <ecNumber evidence="5">1.2.4.2</ecNumber>
    </recommendedName>
    <alternativeName>
        <fullName evidence="14">2-oxoglutarate dehydrogenase complex component E1</fullName>
    </alternativeName>
</protein>
<evidence type="ECO:0000256" key="15">
    <source>
        <dbReference type="ARBA" id="ARBA00051911"/>
    </source>
</evidence>
<keyword evidence="7" id="KW-0460">Magnesium</keyword>
<keyword evidence="10" id="KW-0786">Thiamine pyrophosphate</keyword>
<gene>
    <name evidence="17" type="ORF">L210DRAFT_2864661</name>
</gene>
<evidence type="ECO:0000256" key="8">
    <source>
        <dbReference type="ARBA" id="ARBA00022946"/>
    </source>
</evidence>
<dbReference type="InterPro" id="IPR011603">
    <property type="entry name" value="2oxoglutarate_DH_E1"/>
</dbReference>
<evidence type="ECO:0000256" key="9">
    <source>
        <dbReference type="ARBA" id="ARBA00023002"/>
    </source>
</evidence>
<dbReference type="EC" id="1.2.4.2" evidence="5"/>
<keyword evidence="6" id="KW-0479">Metal-binding</keyword>
<dbReference type="FunFam" id="1.10.287.1150:FF:000002">
    <property type="entry name" value="2-oxoglutarate dehydrogenase E1 component"/>
    <property type="match status" value="1"/>
</dbReference>
<dbReference type="GO" id="GO:0046872">
    <property type="term" value="F:metal ion binding"/>
    <property type="evidence" value="ECO:0007669"/>
    <property type="project" value="UniProtKB-KW"/>
</dbReference>
<evidence type="ECO:0000256" key="14">
    <source>
        <dbReference type="ARBA" id="ARBA00042984"/>
    </source>
</evidence>
<evidence type="ECO:0000313" key="18">
    <source>
        <dbReference type="Proteomes" id="UP001194468"/>
    </source>
</evidence>
<evidence type="ECO:0000256" key="11">
    <source>
        <dbReference type="ARBA" id="ARBA00023128"/>
    </source>
</evidence>
<evidence type="ECO:0000256" key="3">
    <source>
        <dbReference type="ARBA" id="ARBA00004305"/>
    </source>
</evidence>
<keyword evidence="18" id="KW-1185">Reference proteome</keyword>
<comment type="cofactor">
    <cofactor evidence="2">
        <name>thiamine diphosphate</name>
        <dbReference type="ChEBI" id="CHEBI:58937"/>
    </cofactor>
</comment>
<evidence type="ECO:0000256" key="5">
    <source>
        <dbReference type="ARBA" id="ARBA00012280"/>
    </source>
</evidence>
<accession>A0AAD4GA02</accession>
<comment type="subcellular location">
    <subcellularLocation>
        <location evidence="3">Mitochondrion matrix</location>
    </subcellularLocation>
</comment>
<dbReference type="EMBL" id="WHUW01000043">
    <property type="protein sequence ID" value="KAF8432144.1"/>
    <property type="molecule type" value="Genomic_DNA"/>
</dbReference>
<dbReference type="GO" id="GO:0045252">
    <property type="term" value="C:oxoglutarate dehydrogenase complex"/>
    <property type="evidence" value="ECO:0007669"/>
    <property type="project" value="TreeGrafter"/>
</dbReference>
<evidence type="ECO:0000256" key="1">
    <source>
        <dbReference type="ARBA" id="ARBA00001946"/>
    </source>
</evidence>
<evidence type="ECO:0000256" key="7">
    <source>
        <dbReference type="ARBA" id="ARBA00022842"/>
    </source>
</evidence>
<reference evidence="17" key="2">
    <citation type="journal article" date="2020" name="Nat. Commun.">
        <title>Large-scale genome sequencing of mycorrhizal fungi provides insights into the early evolution of symbiotic traits.</title>
        <authorList>
            <person name="Miyauchi S."/>
            <person name="Kiss E."/>
            <person name="Kuo A."/>
            <person name="Drula E."/>
            <person name="Kohler A."/>
            <person name="Sanchez-Garcia M."/>
            <person name="Morin E."/>
            <person name="Andreopoulos B."/>
            <person name="Barry K.W."/>
            <person name="Bonito G."/>
            <person name="Buee M."/>
            <person name="Carver A."/>
            <person name="Chen C."/>
            <person name="Cichocki N."/>
            <person name="Clum A."/>
            <person name="Culley D."/>
            <person name="Crous P.W."/>
            <person name="Fauchery L."/>
            <person name="Girlanda M."/>
            <person name="Hayes R.D."/>
            <person name="Keri Z."/>
            <person name="LaButti K."/>
            <person name="Lipzen A."/>
            <person name="Lombard V."/>
            <person name="Magnuson J."/>
            <person name="Maillard F."/>
            <person name="Murat C."/>
            <person name="Nolan M."/>
            <person name="Ohm R.A."/>
            <person name="Pangilinan J."/>
            <person name="Pereira M.F."/>
            <person name="Perotto S."/>
            <person name="Peter M."/>
            <person name="Pfister S."/>
            <person name="Riley R."/>
            <person name="Sitrit Y."/>
            <person name="Stielow J.B."/>
            <person name="Szollosi G."/>
            <person name="Zifcakova L."/>
            <person name="Stursova M."/>
            <person name="Spatafora J.W."/>
            <person name="Tedersoo L."/>
            <person name="Vaario L.M."/>
            <person name="Yamada A."/>
            <person name="Yan M."/>
            <person name="Wang P."/>
            <person name="Xu J."/>
            <person name="Bruns T."/>
            <person name="Baldrian P."/>
            <person name="Vilgalys R."/>
            <person name="Dunand C."/>
            <person name="Henrissat B."/>
            <person name="Grigoriev I.V."/>
            <person name="Hibbett D."/>
            <person name="Nagy L.G."/>
            <person name="Martin F.M."/>
        </authorList>
    </citation>
    <scope>NUCLEOTIDE SEQUENCE</scope>
    <source>
        <strain evidence="17">BED1</strain>
    </source>
</reference>
<dbReference type="GO" id="GO:0030976">
    <property type="term" value="F:thiamine pyrophosphate binding"/>
    <property type="evidence" value="ECO:0007669"/>
    <property type="project" value="InterPro"/>
</dbReference>
<organism evidence="17 18">
    <name type="scientific">Boletus edulis BED1</name>
    <dbReference type="NCBI Taxonomy" id="1328754"/>
    <lineage>
        <taxon>Eukaryota</taxon>
        <taxon>Fungi</taxon>
        <taxon>Dikarya</taxon>
        <taxon>Basidiomycota</taxon>
        <taxon>Agaricomycotina</taxon>
        <taxon>Agaricomycetes</taxon>
        <taxon>Agaricomycetidae</taxon>
        <taxon>Boletales</taxon>
        <taxon>Boletineae</taxon>
        <taxon>Boletaceae</taxon>
        <taxon>Boletoideae</taxon>
        <taxon>Boletus</taxon>
    </lineage>
</organism>
<dbReference type="Proteomes" id="UP001194468">
    <property type="component" value="Unassembled WGS sequence"/>
</dbReference>
<evidence type="ECO:0000259" key="16">
    <source>
        <dbReference type="Pfam" id="PF16078"/>
    </source>
</evidence>